<keyword evidence="3" id="KW-1185">Reference proteome</keyword>
<sequence>MASLTVAPSPDAAEDALLAHARRVHDSLGRCCWLVASADHRLAALTDLGPIEVLAWEGQPVADRLTNVAHATHRLPRPDSATDAFPEPTPTPGPRQQRCPDVLRAVGYAVLVGGGVGIGQHLTARLLGRRRR</sequence>
<feature type="region of interest" description="Disordered" evidence="1">
    <location>
        <begin position="73"/>
        <end position="99"/>
    </location>
</feature>
<accession>A0ABQ3KQ67</accession>
<gene>
    <name evidence="2" type="ORF">GCM10017567_75900</name>
</gene>
<dbReference type="RefSeq" id="WP_191316145.1">
    <property type="nucleotide sequence ID" value="NZ_BNAW01000054.1"/>
</dbReference>
<evidence type="ECO:0000313" key="2">
    <source>
        <dbReference type="EMBL" id="GHG42786.1"/>
    </source>
</evidence>
<proteinExistence type="predicted"/>
<reference evidence="3" key="1">
    <citation type="journal article" date="2019" name="Int. J. Syst. Evol. Microbiol.">
        <title>The Global Catalogue of Microorganisms (GCM) 10K type strain sequencing project: providing services to taxonomists for standard genome sequencing and annotation.</title>
        <authorList>
            <consortium name="The Broad Institute Genomics Platform"/>
            <consortium name="The Broad Institute Genome Sequencing Center for Infectious Disease"/>
            <person name="Wu L."/>
            <person name="Ma J."/>
        </authorList>
    </citation>
    <scope>NUCLEOTIDE SEQUENCE [LARGE SCALE GENOMIC DNA]</scope>
    <source>
        <strain evidence="3">CGMCC 4.7680</strain>
    </source>
</reference>
<evidence type="ECO:0000313" key="3">
    <source>
        <dbReference type="Proteomes" id="UP000649955"/>
    </source>
</evidence>
<comment type="caution">
    <text evidence="2">The sequence shown here is derived from an EMBL/GenBank/DDBJ whole genome shotgun (WGS) entry which is preliminary data.</text>
</comment>
<dbReference type="EMBL" id="BNAW01000054">
    <property type="protein sequence ID" value="GHG42786.1"/>
    <property type="molecule type" value="Genomic_DNA"/>
</dbReference>
<evidence type="ECO:0000256" key="1">
    <source>
        <dbReference type="SAM" id="MobiDB-lite"/>
    </source>
</evidence>
<dbReference type="Proteomes" id="UP000649955">
    <property type="component" value="Unassembled WGS sequence"/>
</dbReference>
<name>A0ABQ3KQ67_9PSEU</name>
<organism evidence="2 3">
    <name type="scientific">Amycolatopsis bullii</name>
    <dbReference type="NCBI Taxonomy" id="941987"/>
    <lineage>
        <taxon>Bacteria</taxon>
        <taxon>Bacillati</taxon>
        <taxon>Actinomycetota</taxon>
        <taxon>Actinomycetes</taxon>
        <taxon>Pseudonocardiales</taxon>
        <taxon>Pseudonocardiaceae</taxon>
        <taxon>Amycolatopsis</taxon>
    </lineage>
</organism>
<protein>
    <submittedName>
        <fullName evidence="2">Uncharacterized protein</fullName>
    </submittedName>
</protein>